<protein>
    <submittedName>
        <fullName evidence="2">Uncharacterized protein</fullName>
    </submittedName>
</protein>
<evidence type="ECO:0000256" key="1">
    <source>
        <dbReference type="SAM" id="MobiDB-lite"/>
    </source>
</evidence>
<reference evidence="2" key="1">
    <citation type="journal article" date="2015" name="Nature">
        <title>Complex archaea that bridge the gap between prokaryotes and eukaryotes.</title>
        <authorList>
            <person name="Spang A."/>
            <person name="Saw J.H."/>
            <person name="Jorgensen S.L."/>
            <person name="Zaremba-Niedzwiedzka K."/>
            <person name="Martijn J."/>
            <person name="Lind A.E."/>
            <person name="van Eijk R."/>
            <person name="Schleper C."/>
            <person name="Guy L."/>
            <person name="Ettema T.J."/>
        </authorList>
    </citation>
    <scope>NUCLEOTIDE SEQUENCE</scope>
</reference>
<name>A0A0F9MP86_9ZZZZ</name>
<comment type="caution">
    <text evidence="2">The sequence shown here is derived from an EMBL/GenBank/DDBJ whole genome shotgun (WGS) entry which is preliminary data.</text>
</comment>
<accession>A0A0F9MP86</accession>
<proteinExistence type="predicted"/>
<dbReference type="EMBL" id="LAZR01004382">
    <property type="protein sequence ID" value="KKN09125.1"/>
    <property type="molecule type" value="Genomic_DNA"/>
</dbReference>
<organism evidence="2">
    <name type="scientific">marine sediment metagenome</name>
    <dbReference type="NCBI Taxonomy" id="412755"/>
    <lineage>
        <taxon>unclassified sequences</taxon>
        <taxon>metagenomes</taxon>
        <taxon>ecological metagenomes</taxon>
    </lineage>
</organism>
<gene>
    <name evidence="2" type="ORF">LCGC14_1049840</name>
</gene>
<sequence length="72" mass="8481">MYKHYKVSGGQDDETDNQSKQEIRTMVLPNPYYIHTKGKGLRALRKRDRMIARGFIVMWVGEHLICMMKATH</sequence>
<dbReference type="AlphaFoldDB" id="A0A0F9MP86"/>
<evidence type="ECO:0000313" key="2">
    <source>
        <dbReference type="EMBL" id="KKN09125.1"/>
    </source>
</evidence>
<feature type="region of interest" description="Disordered" evidence="1">
    <location>
        <begin position="1"/>
        <end position="21"/>
    </location>
</feature>